<reference evidence="1 2" key="1">
    <citation type="journal article" date="2015" name="Genome Biol. Evol.">
        <title>Comparative Genomics of a Bacterivorous Green Alga Reveals Evolutionary Causalities and Consequences of Phago-Mixotrophic Mode of Nutrition.</title>
        <authorList>
            <person name="Burns J.A."/>
            <person name="Paasch A."/>
            <person name="Narechania A."/>
            <person name="Kim E."/>
        </authorList>
    </citation>
    <scope>NUCLEOTIDE SEQUENCE [LARGE SCALE GENOMIC DNA]</scope>
    <source>
        <strain evidence="1 2">PLY_AMNH</strain>
    </source>
</reference>
<sequence>MHRIANPNNPVDKPDQSYIQGPIAFVLKDHQDYFSMKVTWFKLGSGQNAQSTPLTEAGRRAGKRQRMWETAESGAALAAAKVEADALARCDRVKRRRALLEDIEE</sequence>
<keyword evidence="2" id="KW-1185">Reference proteome</keyword>
<dbReference type="Proteomes" id="UP001190700">
    <property type="component" value="Unassembled WGS sequence"/>
</dbReference>
<name>A0AAE0GSZ1_9CHLO</name>
<dbReference type="EMBL" id="LGRX02002633">
    <property type="protein sequence ID" value="KAK3283840.1"/>
    <property type="molecule type" value="Genomic_DNA"/>
</dbReference>
<dbReference type="AlphaFoldDB" id="A0AAE0GSZ1"/>
<gene>
    <name evidence="1" type="ORF">CYMTET_8481</name>
</gene>
<evidence type="ECO:0000313" key="1">
    <source>
        <dbReference type="EMBL" id="KAK3283840.1"/>
    </source>
</evidence>
<proteinExistence type="predicted"/>
<accession>A0AAE0GSZ1</accession>
<comment type="caution">
    <text evidence="1">The sequence shown here is derived from an EMBL/GenBank/DDBJ whole genome shotgun (WGS) entry which is preliminary data.</text>
</comment>
<evidence type="ECO:0000313" key="2">
    <source>
        <dbReference type="Proteomes" id="UP001190700"/>
    </source>
</evidence>
<organism evidence="1 2">
    <name type="scientific">Cymbomonas tetramitiformis</name>
    <dbReference type="NCBI Taxonomy" id="36881"/>
    <lineage>
        <taxon>Eukaryota</taxon>
        <taxon>Viridiplantae</taxon>
        <taxon>Chlorophyta</taxon>
        <taxon>Pyramimonadophyceae</taxon>
        <taxon>Pyramimonadales</taxon>
        <taxon>Pyramimonadaceae</taxon>
        <taxon>Cymbomonas</taxon>
    </lineage>
</organism>
<protein>
    <submittedName>
        <fullName evidence="1">Uncharacterized protein</fullName>
    </submittedName>
</protein>